<reference evidence="3" key="1">
    <citation type="journal article" date="2013" name="Nat. Commun.">
        <title>Whole-genome sequencing of Oryza brachyantha reveals mechanisms underlying Oryza genome evolution.</title>
        <authorList>
            <person name="Chen J."/>
            <person name="Huang Q."/>
            <person name="Gao D."/>
            <person name="Wang J."/>
            <person name="Lang Y."/>
            <person name="Liu T."/>
            <person name="Li B."/>
            <person name="Bai Z."/>
            <person name="Luis Goicoechea J."/>
            <person name="Liang C."/>
            <person name="Chen C."/>
            <person name="Zhang W."/>
            <person name="Sun S."/>
            <person name="Liao Y."/>
            <person name="Zhang X."/>
            <person name="Yang L."/>
            <person name="Song C."/>
            <person name="Wang M."/>
            <person name="Shi J."/>
            <person name="Liu G."/>
            <person name="Liu J."/>
            <person name="Zhou H."/>
            <person name="Zhou W."/>
            <person name="Yu Q."/>
            <person name="An N."/>
            <person name="Chen Y."/>
            <person name="Cai Q."/>
            <person name="Wang B."/>
            <person name="Liu B."/>
            <person name="Min J."/>
            <person name="Huang Y."/>
            <person name="Wu H."/>
            <person name="Li Z."/>
            <person name="Zhang Y."/>
            <person name="Yin Y."/>
            <person name="Song W."/>
            <person name="Jiang J."/>
            <person name="Jackson S.A."/>
            <person name="Wing R.A."/>
            <person name="Wang J."/>
            <person name="Chen M."/>
        </authorList>
    </citation>
    <scope>NUCLEOTIDE SEQUENCE [LARGE SCALE GENOMIC DNA]</scope>
    <source>
        <strain evidence="3">cv. IRGC 101232</strain>
    </source>
</reference>
<evidence type="ECO:0000313" key="4">
    <source>
        <dbReference type="Proteomes" id="UP000006038"/>
    </source>
</evidence>
<organism evidence="3">
    <name type="scientific">Oryza brachyantha</name>
    <name type="common">malo sina</name>
    <dbReference type="NCBI Taxonomy" id="4533"/>
    <lineage>
        <taxon>Eukaryota</taxon>
        <taxon>Viridiplantae</taxon>
        <taxon>Streptophyta</taxon>
        <taxon>Embryophyta</taxon>
        <taxon>Tracheophyta</taxon>
        <taxon>Spermatophyta</taxon>
        <taxon>Magnoliopsida</taxon>
        <taxon>Liliopsida</taxon>
        <taxon>Poales</taxon>
        <taxon>Poaceae</taxon>
        <taxon>BOP clade</taxon>
        <taxon>Oryzoideae</taxon>
        <taxon>Oryzeae</taxon>
        <taxon>Oryzinae</taxon>
        <taxon>Oryza</taxon>
    </lineage>
</organism>
<name>J3KXR1_ORYBR</name>
<dbReference type="HOGENOM" id="CLU_1629445_0_0_1"/>
<proteinExistence type="predicted"/>
<evidence type="ECO:0008006" key="5">
    <source>
        <dbReference type="Google" id="ProtNLM"/>
    </source>
</evidence>
<dbReference type="AlphaFoldDB" id="J3KXR1"/>
<dbReference type="OMA" id="CEEPSAV"/>
<sequence length="145" mass="15273">MAPAGAAVALAAAVCLLLVPDAVDREAAAEPLRLTKPVADADLTTTITTTTVLAVPEEEGRGRPAARRGGQLSSLLCLVFRCEEPSAVAVRTSGDSQDDGWWPRPAWTKGGDDDESDSDSDCESDSDDDDEGGVVGWFRSLAHRF</sequence>
<feature type="region of interest" description="Disordered" evidence="1">
    <location>
        <begin position="90"/>
        <end position="133"/>
    </location>
</feature>
<keyword evidence="4" id="KW-1185">Reference proteome</keyword>
<accession>J3KXR1</accession>
<protein>
    <recommendedName>
        <fullName evidence="5">Secreted protein</fullName>
    </recommendedName>
</protein>
<dbReference type="EnsemblPlants" id="OB01G17670.1">
    <property type="protein sequence ID" value="OB01G17670.1"/>
    <property type="gene ID" value="OB01G17670"/>
</dbReference>
<feature type="compositionally biased region" description="Acidic residues" evidence="1">
    <location>
        <begin position="112"/>
        <end position="132"/>
    </location>
</feature>
<reference evidence="3" key="2">
    <citation type="submission" date="2013-04" db="UniProtKB">
        <authorList>
            <consortium name="EnsemblPlants"/>
        </authorList>
    </citation>
    <scope>IDENTIFICATION</scope>
</reference>
<evidence type="ECO:0000256" key="1">
    <source>
        <dbReference type="SAM" id="MobiDB-lite"/>
    </source>
</evidence>
<feature type="signal peptide" evidence="2">
    <location>
        <begin position="1"/>
        <end position="29"/>
    </location>
</feature>
<evidence type="ECO:0000256" key="2">
    <source>
        <dbReference type="SAM" id="SignalP"/>
    </source>
</evidence>
<dbReference type="Proteomes" id="UP000006038">
    <property type="component" value="Chromosome 1"/>
</dbReference>
<dbReference type="Gramene" id="OB01G17670.1">
    <property type="protein sequence ID" value="OB01G17670.1"/>
    <property type="gene ID" value="OB01G17670"/>
</dbReference>
<evidence type="ECO:0000313" key="3">
    <source>
        <dbReference type="EnsemblPlants" id="OB01G17670.1"/>
    </source>
</evidence>
<dbReference type="eggNOG" id="ENOG502R3N7">
    <property type="taxonomic scope" value="Eukaryota"/>
</dbReference>
<feature type="chain" id="PRO_5003773204" description="Secreted protein" evidence="2">
    <location>
        <begin position="30"/>
        <end position="145"/>
    </location>
</feature>
<keyword evidence="2" id="KW-0732">Signal</keyword>